<evidence type="ECO:0000256" key="2">
    <source>
        <dbReference type="ARBA" id="ARBA00022448"/>
    </source>
</evidence>
<dbReference type="GO" id="GO:0005886">
    <property type="term" value="C:plasma membrane"/>
    <property type="evidence" value="ECO:0007669"/>
    <property type="project" value="UniProtKB-SubCell"/>
</dbReference>
<feature type="transmembrane region" description="Helical" evidence="8">
    <location>
        <begin position="201"/>
        <end position="219"/>
    </location>
</feature>
<keyword evidence="5 8" id="KW-0812">Transmembrane</keyword>
<feature type="transmembrane region" description="Helical" evidence="8">
    <location>
        <begin position="41"/>
        <end position="62"/>
    </location>
</feature>
<keyword evidence="3" id="KW-1003">Cell membrane</keyword>
<keyword evidence="4" id="KW-0997">Cell inner membrane</keyword>
<keyword evidence="2 8" id="KW-0813">Transport</keyword>
<accession>A0A2A2WQZ4</accession>
<dbReference type="InterPro" id="IPR000515">
    <property type="entry name" value="MetI-like"/>
</dbReference>
<evidence type="ECO:0000256" key="5">
    <source>
        <dbReference type="ARBA" id="ARBA00022692"/>
    </source>
</evidence>
<evidence type="ECO:0000313" key="11">
    <source>
        <dbReference type="EMBL" id="PAY23632.1"/>
    </source>
</evidence>
<feature type="transmembrane region" description="Helical" evidence="8">
    <location>
        <begin position="74"/>
        <end position="94"/>
    </location>
</feature>
<feature type="transmembrane region" description="Helical" evidence="8">
    <location>
        <begin position="288"/>
        <end position="318"/>
    </location>
</feature>
<dbReference type="InterPro" id="IPR035906">
    <property type="entry name" value="MetI-like_sf"/>
</dbReference>
<dbReference type="OrthoDB" id="5100908at2"/>
<comment type="caution">
    <text evidence="11">The sequence shown here is derived from an EMBL/GenBank/DDBJ whole genome shotgun (WGS) entry which is preliminary data.</text>
</comment>
<reference evidence="12" key="1">
    <citation type="submission" date="2017-09" db="EMBL/GenBank/DDBJ databases">
        <authorList>
            <person name="Zhang Y."/>
            <person name="Huang X."/>
            <person name="Liu J."/>
            <person name="Lu L."/>
            <person name="Peng K."/>
        </authorList>
    </citation>
    <scope>NUCLEOTIDE SEQUENCE [LARGE SCALE GENOMIC DNA]</scope>
    <source>
        <strain evidence="12">S-XJ-1</strain>
    </source>
</reference>
<dbReference type="Proteomes" id="UP000218810">
    <property type="component" value="Unassembled WGS sequence"/>
</dbReference>
<keyword evidence="7 8" id="KW-0472">Membrane</keyword>
<feature type="region of interest" description="Disordered" evidence="9">
    <location>
        <begin position="501"/>
        <end position="530"/>
    </location>
</feature>
<feature type="transmembrane region" description="Helical" evidence="8">
    <location>
        <begin position="100"/>
        <end position="120"/>
    </location>
</feature>
<dbReference type="CDD" id="cd06261">
    <property type="entry name" value="TM_PBP2"/>
    <property type="match status" value="2"/>
</dbReference>
<evidence type="ECO:0000256" key="3">
    <source>
        <dbReference type="ARBA" id="ARBA00022475"/>
    </source>
</evidence>
<keyword evidence="12" id="KW-1185">Reference proteome</keyword>
<feature type="transmembrane region" description="Helical" evidence="8">
    <location>
        <begin position="464"/>
        <end position="483"/>
    </location>
</feature>
<sequence>MACSAALIPLVYLIIRAGERGPAYAFEVVRSGRSAELLVNTVVLVVLVTAASVVVGVTLAWLTVRTDLPGAPVVGALLCVPLAMPSYVLGYLWVADFPQVLGLTGSVIVLTISCYPYVYLPAAAALRTVDPGLEEVARTLGRGSLRAVLGVTLRQIRPAVAAGALLVALYTLSDFGAVAMLRYDAFTVGIYHSYRASFDRVPAAVLACVLILVALVVMVGERRARRGEVARVGAGVDSLPDRVRLGRHMPPALLVVGVVLAGGVLAPLVGLVRWVRAAAEVDVSWGPVFAAAATTAGVSGIAALVTIVLALPIGILAARSNGPLARTTEAVAQIGFALPGITVGLAVVFVGIRLVPGLYQQLPLLVFGYVVLFLPLAVGVVRSAIGAIPTALEDASGALGSGRFRTFLRVVAPLSLPGVLAGASLVFLSVAKELPATLLLRPTGTETLASAMWAHTEVAAYSQAAPYAAMLVAVAVIPAVVLGRSFGWGAGGSGRGVPVRTALSARSEETQAEETQAEETQARETQVSAA</sequence>
<dbReference type="PANTHER" id="PTHR43357">
    <property type="entry name" value="INNER MEMBRANE ABC TRANSPORTER PERMEASE PROTEIN YDCV"/>
    <property type="match status" value="1"/>
</dbReference>
<feature type="transmembrane region" description="Helical" evidence="8">
    <location>
        <begin position="364"/>
        <end position="385"/>
    </location>
</feature>
<name>A0A2A2WQZ4_9ACTN</name>
<dbReference type="Pfam" id="PF00528">
    <property type="entry name" value="BPD_transp_1"/>
    <property type="match status" value="2"/>
</dbReference>
<feature type="domain" description="ABC transmembrane type-1" evidence="10">
    <location>
        <begin position="38"/>
        <end position="219"/>
    </location>
</feature>
<comment type="subcellular location">
    <subcellularLocation>
        <location evidence="1">Cell inner membrane</location>
        <topology evidence="1">Multi-pass membrane protein</topology>
    </subcellularLocation>
    <subcellularLocation>
        <location evidence="8">Cell membrane</location>
        <topology evidence="8">Multi-pass membrane protein</topology>
    </subcellularLocation>
</comment>
<keyword evidence="6 8" id="KW-1133">Transmembrane helix</keyword>
<comment type="similarity">
    <text evidence="8">Belongs to the binding-protein-dependent transport system permease family.</text>
</comment>
<evidence type="ECO:0000313" key="12">
    <source>
        <dbReference type="Proteomes" id="UP000218810"/>
    </source>
</evidence>
<evidence type="ECO:0000256" key="8">
    <source>
        <dbReference type="RuleBase" id="RU363032"/>
    </source>
</evidence>
<proteinExistence type="inferred from homology"/>
<dbReference type="AlphaFoldDB" id="A0A2A2WQZ4"/>
<feature type="transmembrane region" description="Helical" evidence="8">
    <location>
        <begin position="406"/>
        <end position="431"/>
    </location>
</feature>
<feature type="domain" description="ABC transmembrane type-1" evidence="10">
    <location>
        <begin position="292"/>
        <end position="482"/>
    </location>
</feature>
<dbReference type="Gene3D" id="1.10.3720.10">
    <property type="entry name" value="MetI-like"/>
    <property type="match status" value="2"/>
</dbReference>
<evidence type="ECO:0000256" key="6">
    <source>
        <dbReference type="ARBA" id="ARBA00022989"/>
    </source>
</evidence>
<protein>
    <submittedName>
        <fullName evidence="11">Iron ABC transporter permease</fullName>
    </submittedName>
</protein>
<dbReference type="PROSITE" id="PS50928">
    <property type="entry name" value="ABC_TM1"/>
    <property type="match status" value="2"/>
</dbReference>
<organism evidence="11 12">
    <name type="scientific">Dietzia natronolimnaea</name>
    <dbReference type="NCBI Taxonomy" id="161920"/>
    <lineage>
        <taxon>Bacteria</taxon>
        <taxon>Bacillati</taxon>
        <taxon>Actinomycetota</taxon>
        <taxon>Actinomycetes</taxon>
        <taxon>Mycobacteriales</taxon>
        <taxon>Dietziaceae</taxon>
        <taxon>Dietzia</taxon>
    </lineage>
</organism>
<evidence type="ECO:0000256" key="9">
    <source>
        <dbReference type="SAM" id="MobiDB-lite"/>
    </source>
</evidence>
<evidence type="ECO:0000256" key="4">
    <source>
        <dbReference type="ARBA" id="ARBA00022519"/>
    </source>
</evidence>
<feature type="transmembrane region" description="Helical" evidence="8">
    <location>
        <begin position="252"/>
        <end position="276"/>
    </location>
</feature>
<feature type="transmembrane region" description="Helical" evidence="8">
    <location>
        <begin position="159"/>
        <end position="181"/>
    </location>
</feature>
<dbReference type="SUPFAM" id="SSF161098">
    <property type="entry name" value="MetI-like"/>
    <property type="match status" value="2"/>
</dbReference>
<dbReference type="EMBL" id="NTGA01000013">
    <property type="protein sequence ID" value="PAY23632.1"/>
    <property type="molecule type" value="Genomic_DNA"/>
</dbReference>
<evidence type="ECO:0000256" key="7">
    <source>
        <dbReference type="ARBA" id="ARBA00023136"/>
    </source>
</evidence>
<evidence type="ECO:0000259" key="10">
    <source>
        <dbReference type="PROSITE" id="PS50928"/>
    </source>
</evidence>
<feature type="transmembrane region" description="Helical" evidence="8">
    <location>
        <begin position="330"/>
        <end position="352"/>
    </location>
</feature>
<dbReference type="GO" id="GO:0055085">
    <property type="term" value="P:transmembrane transport"/>
    <property type="evidence" value="ECO:0007669"/>
    <property type="project" value="InterPro"/>
</dbReference>
<gene>
    <name evidence="11" type="ORF">CEY15_06985</name>
</gene>
<dbReference type="PANTHER" id="PTHR43357:SF3">
    <property type="entry name" value="FE(3+)-TRANSPORT SYSTEM PERMEASE PROTEIN FBPB 2"/>
    <property type="match status" value="1"/>
</dbReference>
<evidence type="ECO:0000256" key="1">
    <source>
        <dbReference type="ARBA" id="ARBA00004429"/>
    </source>
</evidence>